<accession>A0A251SGN6</accession>
<proteinExistence type="predicted"/>
<gene>
    <name evidence="1" type="ORF">HannXRQ_Chr14g0437621</name>
</gene>
<dbReference type="AlphaFoldDB" id="A0A251SGN6"/>
<dbReference type="InParanoid" id="A0A251SGN6"/>
<sequence>MYFIVVFGGIQTLEISRTEDESESESDPGNDRMGALQYILNLLVIYLGNLRSGFKRKSKVWFSILLEKAVPITLAVIPCFFKFCFGFSKLVKKLVRWVVSI</sequence>
<dbReference type="EMBL" id="CM007903">
    <property type="protein sequence ID" value="OTF97712.1"/>
    <property type="molecule type" value="Genomic_DNA"/>
</dbReference>
<organism evidence="1 2">
    <name type="scientific">Helianthus annuus</name>
    <name type="common">Common sunflower</name>
    <dbReference type="NCBI Taxonomy" id="4232"/>
    <lineage>
        <taxon>Eukaryota</taxon>
        <taxon>Viridiplantae</taxon>
        <taxon>Streptophyta</taxon>
        <taxon>Embryophyta</taxon>
        <taxon>Tracheophyta</taxon>
        <taxon>Spermatophyta</taxon>
        <taxon>Magnoliopsida</taxon>
        <taxon>eudicotyledons</taxon>
        <taxon>Gunneridae</taxon>
        <taxon>Pentapetalae</taxon>
        <taxon>asterids</taxon>
        <taxon>campanulids</taxon>
        <taxon>Asterales</taxon>
        <taxon>Asteraceae</taxon>
        <taxon>Asteroideae</taxon>
        <taxon>Heliantheae alliance</taxon>
        <taxon>Heliantheae</taxon>
        <taxon>Helianthus</taxon>
    </lineage>
</organism>
<protein>
    <submittedName>
        <fullName evidence="1">Uncharacterized protein</fullName>
    </submittedName>
</protein>
<reference evidence="2" key="1">
    <citation type="journal article" date="2017" name="Nature">
        <title>The sunflower genome provides insights into oil metabolism, flowering and Asterid evolution.</title>
        <authorList>
            <person name="Badouin H."/>
            <person name="Gouzy J."/>
            <person name="Grassa C.J."/>
            <person name="Murat F."/>
            <person name="Staton S.E."/>
            <person name="Cottret L."/>
            <person name="Lelandais-Briere C."/>
            <person name="Owens G.L."/>
            <person name="Carrere S."/>
            <person name="Mayjonade B."/>
            <person name="Legrand L."/>
            <person name="Gill N."/>
            <person name="Kane N.C."/>
            <person name="Bowers J.E."/>
            <person name="Hubner S."/>
            <person name="Bellec A."/>
            <person name="Berard A."/>
            <person name="Berges H."/>
            <person name="Blanchet N."/>
            <person name="Boniface M.C."/>
            <person name="Brunel D."/>
            <person name="Catrice O."/>
            <person name="Chaidir N."/>
            <person name="Claudel C."/>
            <person name="Donnadieu C."/>
            <person name="Faraut T."/>
            <person name="Fievet G."/>
            <person name="Helmstetter N."/>
            <person name="King M."/>
            <person name="Knapp S.J."/>
            <person name="Lai Z."/>
            <person name="Le Paslier M.C."/>
            <person name="Lippi Y."/>
            <person name="Lorenzon L."/>
            <person name="Mandel J.R."/>
            <person name="Marage G."/>
            <person name="Marchand G."/>
            <person name="Marquand E."/>
            <person name="Bret-Mestries E."/>
            <person name="Morien E."/>
            <person name="Nambeesan S."/>
            <person name="Nguyen T."/>
            <person name="Pegot-Espagnet P."/>
            <person name="Pouilly N."/>
            <person name="Raftis F."/>
            <person name="Sallet E."/>
            <person name="Schiex T."/>
            <person name="Thomas J."/>
            <person name="Vandecasteele C."/>
            <person name="Vares D."/>
            <person name="Vear F."/>
            <person name="Vautrin S."/>
            <person name="Crespi M."/>
            <person name="Mangin B."/>
            <person name="Burke J.M."/>
            <person name="Salse J."/>
            <person name="Munos S."/>
            <person name="Vincourt P."/>
            <person name="Rieseberg L.H."/>
            <person name="Langlade N.B."/>
        </authorList>
    </citation>
    <scope>NUCLEOTIDE SEQUENCE [LARGE SCALE GENOMIC DNA]</scope>
    <source>
        <strain evidence="2">cv. SF193</strain>
    </source>
</reference>
<evidence type="ECO:0000313" key="2">
    <source>
        <dbReference type="Proteomes" id="UP000215914"/>
    </source>
</evidence>
<evidence type="ECO:0000313" key="1">
    <source>
        <dbReference type="EMBL" id="OTF97712.1"/>
    </source>
</evidence>
<name>A0A251SGN6_HELAN</name>
<keyword evidence="2" id="KW-1185">Reference proteome</keyword>
<dbReference type="Proteomes" id="UP000215914">
    <property type="component" value="Chromosome 14"/>
</dbReference>